<reference evidence="2 3" key="2">
    <citation type="submission" date="2018-11" db="EMBL/GenBank/DDBJ databases">
        <authorList>
            <consortium name="Pathogen Informatics"/>
        </authorList>
    </citation>
    <scope>NUCLEOTIDE SEQUENCE [LARGE SCALE GENOMIC DNA]</scope>
</reference>
<name>A0A0R3TM28_RODNA</name>
<reference evidence="4" key="1">
    <citation type="submission" date="2017-02" db="UniProtKB">
        <authorList>
            <consortium name="WormBaseParasite"/>
        </authorList>
    </citation>
    <scope>IDENTIFICATION</scope>
</reference>
<dbReference type="AlphaFoldDB" id="A0A0R3TM28"/>
<evidence type="ECO:0000256" key="1">
    <source>
        <dbReference type="SAM" id="Phobius"/>
    </source>
</evidence>
<evidence type="ECO:0000313" key="2">
    <source>
        <dbReference type="EMBL" id="VDO04265.1"/>
    </source>
</evidence>
<dbReference type="WBParaSite" id="HNAJ_0000834701-mRNA-1">
    <property type="protein sequence ID" value="HNAJ_0000834701-mRNA-1"/>
    <property type="gene ID" value="HNAJ_0000834701"/>
</dbReference>
<evidence type="ECO:0000313" key="3">
    <source>
        <dbReference type="Proteomes" id="UP000278807"/>
    </source>
</evidence>
<sequence>YYDNRKYANHTAVTKVSSNIIGVIGRKGKILADEPSIALYRIQEHIRKTAPGIAEGRVTFPDCSLNLFVKKRALVFSEKLQSTSFDLDNSSEYDFIIYYCVFLFSAIATFSNARTNLEDTLKILEASMKMHPNIIESVQDR</sequence>
<feature type="transmembrane region" description="Helical" evidence="1">
    <location>
        <begin position="95"/>
        <end position="113"/>
    </location>
</feature>
<keyword evidence="1" id="KW-0812">Transmembrane</keyword>
<dbReference type="Proteomes" id="UP000278807">
    <property type="component" value="Unassembled WGS sequence"/>
</dbReference>
<dbReference type="OrthoDB" id="10044187at2759"/>
<gene>
    <name evidence="2" type="ORF">HNAJ_LOCUS8343</name>
</gene>
<keyword evidence="3" id="KW-1185">Reference proteome</keyword>
<dbReference type="EMBL" id="UZAE01012267">
    <property type="protein sequence ID" value="VDO04265.1"/>
    <property type="molecule type" value="Genomic_DNA"/>
</dbReference>
<keyword evidence="1" id="KW-1133">Transmembrane helix</keyword>
<organism evidence="4">
    <name type="scientific">Rodentolepis nana</name>
    <name type="common">Dwarf tapeworm</name>
    <name type="synonym">Hymenolepis nana</name>
    <dbReference type="NCBI Taxonomy" id="102285"/>
    <lineage>
        <taxon>Eukaryota</taxon>
        <taxon>Metazoa</taxon>
        <taxon>Spiralia</taxon>
        <taxon>Lophotrochozoa</taxon>
        <taxon>Platyhelminthes</taxon>
        <taxon>Cestoda</taxon>
        <taxon>Eucestoda</taxon>
        <taxon>Cyclophyllidea</taxon>
        <taxon>Hymenolepididae</taxon>
        <taxon>Rodentolepis</taxon>
    </lineage>
</organism>
<dbReference type="InterPro" id="IPR019320">
    <property type="entry name" value="BORCS8"/>
</dbReference>
<dbReference type="STRING" id="102285.A0A0R3TM28"/>
<accession>A0A0R3TM28</accession>
<protein>
    <submittedName>
        <fullName evidence="4">KH_dom_type_1 domain-containing protein</fullName>
    </submittedName>
</protein>
<keyword evidence="1" id="KW-0472">Membrane</keyword>
<evidence type="ECO:0000313" key="4">
    <source>
        <dbReference type="WBParaSite" id="HNAJ_0000834701-mRNA-1"/>
    </source>
</evidence>
<proteinExistence type="predicted"/>
<dbReference type="Pfam" id="PF10167">
    <property type="entry name" value="BORCS8"/>
    <property type="match status" value="1"/>
</dbReference>